<evidence type="ECO:0000256" key="7">
    <source>
        <dbReference type="RuleBase" id="RU003991"/>
    </source>
</evidence>
<name>A0A2A6Z724_9FIRM</name>
<reference evidence="9 10" key="1">
    <citation type="journal article" date="2017" name="Front. Microbiol.">
        <title>New Insights into the Diversity of the Genus Faecalibacterium.</title>
        <authorList>
            <person name="Benevides L."/>
            <person name="Burman S."/>
            <person name="Martin R."/>
            <person name="Robert V."/>
            <person name="Thomas M."/>
            <person name="Miquel S."/>
            <person name="Chain F."/>
            <person name="Sokol H."/>
            <person name="Bermudez-Humaran L.G."/>
            <person name="Morrison M."/>
            <person name="Langella P."/>
            <person name="Azevedo V.A."/>
            <person name="Chatel J.M."/>
            <person name="Soares S."/>
        </authorList>
    </citation>
    <scope>NUCLEOTIDE SEQUENCE [LARGE SCALE GENOMIC DNA]</scope>
    <source>
        <strain evidence="10">CNCM I-4540</strain>
    </source>
</reference>
<evidence type="ECO:0000256" key="5">
    <source>
        <dbReference type="ARBA" id="ARBA00023204"/>
    </source>
</evidence>
<dbReference type="GO" id="GO:0003677">
    <property type="term" value="F:DNA binding"/>
    <property type="evidence" value="ECO:0007669"/>
    <property type="project" value="InterPro"/>
</dbReference>
<dbReference type="InterPro" id="IPR001387">
    <property type="entry name" value="Cro/C1-type_HTH"/>
</dbReference>
<dbReference type="Gene3D" id="1.10.260.40">
    <property type="entry name" value="lambda repressor-like DNA-binding domains"/>
    <property type="match status" value="1"/>
</dbReference>
<evidence type="ECO:0000256" key="6">
    <source>
        <dbReference type="ARBA" id="ARBA00023236"/>
    </source>
</evidence>
<evidence type="ECO:0000259" key="8">
    <source>
        <dbReference type="PROSITE" id="PS50943"/>
    </source>
</evidence>
<dbReference type="SUPFAM" id="SSF51306">
    <property type="entry name" value="LexA/Signal peptidase"/>
    <property type="match status" value="1"/>
</dbReference>
<dbReference type="GO" id="GO:0016787">
    <property type="term" value="F:hydrolase activity"/>
    <property type="evidence" value="ECO:0007669"/>
    <property type="project" value="UniProtKB-KW"/>
</dbReference>
<dbReference type="InterPro" id="IPR010982">
    <property type="entry name" value="Lambda_DNA-bd_dom_sf"/>
</dbReference>
<dbReference type="GO" id="GO:0006281">
    <property type="term" value="P:DNA repair"/>
    <property type="evidence" value="ECO:0007669"/>
    <property type="project" value="UniProtKB-KW"/>
</dbReference>
<dbReference type="PANTHER" id="PTHR33516">
    <property type="entry name" value="LEXA REPRESSOR"/>
    <property type="match status" value="1"/>
</dbReference>
<evidence type="ECO:0000313" key="10">
    <source>
        <dbReference type="Proteomes" id="UP000220752"/>
    </source>
</evidence>
<keyword evidence="3 7" id="KW-0378">Hydrolase</keyword>
<dbReference type="GO" id="GO:0009432">
    <property type="term" value="P:SOS response"/>
    <property type="evidence" value="ECO:0007669"/>
    <property type="project" value="UniProtKB-KW"/>
</dbReference>
<dbReference type="InterPro" id="IPR015927">
    <property type="entry name" value="Peptidase_S24_S26A/B/C"/>
</dbReference>
<dbReference type="PROSITE" id="PS50943">
    <property type="entry name" value="HTH_CROC1"/>
    <property type="match status" value="1"/>
</dbReference>
<evidence type="ECO:0000256" key="1">
    <source>
        <dbReference type="ARBA" id="ARBA00007484"/>
    </source>
</evidence>
<accession>A0A2A6Z724</accession>
<dbReference type="CDD" id="cd06529">
    <property type="entry name" value="S24_LexA-like"/>
    <property type="match status" value="1"/>
</dbReference>
<dbReference type="EMBL" id="NMTQ01000037">
    <property type="protein sequence ID" value="PDX57159.1"/>
    <property type="molecule type" value="Genomic_DNA"/>
</dbReference>
<sequence length="218" mass="24410">MATFAERLKSLRREKGWSQQRLADELDLSKSSVNMYERGEREPGFETMEAIADLFNVDMNYLYGRTDIKIADPIVLAPKKPTILPGFEPMPKMKKIPLIGSIACGEPITAEQNIEKMVDVPENIRCDFSLTCHGDSMVDAGIHDKDVVYIRIQPEVENGEIAAVRIDGEATLKRVYYNPGTLTLMPANPAYAPMIYTGPQLEEVHIEGKAVGWTHWVG</sequence>
<dbReference type="AlphaFoldDB" id="A0A2A6Z724"/>
<dbReference type="Proteomes" id="UP000220752">
    <property type="component" value="Unassembled WGS sequence"/>
</dbReference>
<gene>
    <name evidence="9" type="ORF">CGS46_11485</name>
</gene>
<dbReference type="Pfam" id="PF01381">
    <property type="entry name" value="HTH_3"/>
    <property type="match status" value="1"/>
</dbReference>
<dbReference type="InterPro" id="IPR050077">
    <property type="entry name" value="LexA_repressor"/>
</dbReference>
<protein>
    <submittedName>
        <fullName evidence="9">Repressor LexA</fullName>
    </submittedName>
</protein>
<keyword evidence="6" id="KW-0742">SOS response</keyword>
<comment type="caution">
    <text evidence="9">The sequence shown here is derived from an EMBL/GenBank/DDBJ whole genome shotgun (WGS) entry which is preliminary data.</text>
</comment>
<dbReference type="CDD" id="cd00093">
    <property type="entry name" value="HTH_XRE"/>
    <property type="match status" value="1"/>
</dbReference>
<dbReference type="InterPro" id="IPR039418">
    <property type="entry name" value="LexA-like"/>
</dbReference>
<comment type="similarity">
    <text evidence="1 7">Belongs to the peptidase S24 family.</text>
</comment>
<evidence type="ECO:0000256" key="2">
    <source>
        <dbReference type="ARBA" id="ARBA00022763"/>
    </source>
</evidence>
<organism evidence="9 10">
    <name type="scientific">Faecalibacterium langellae</name>
    <dbReference type="NCBI Taxonomy" id="3435293"/>
    <lineage>
        <taxon>Bacteria</taxon>
        <taxon>Bacillati</taxon>
        <taxon>Bacillota</taxon>
        <taxon>Clostridia</taxon>
        <taxon>Eubacteriales</taxon>
        <taxon>Oscillospiraceae</taxon>
        <taxon>Faecalibacterium</taxon>
    </lineage>
</organism>
<keyword evidence="2" id="KW-0227">DNA damage</keyword>
<dbReference type="GO" id="GO:0006355">
    <property type="term" value="P:regulation of DNA-templated transcription"/>
    <property type="evidence" value="ECO:0007669"/>
    <property type="project" value="InterPro"/>
</dbReference>
<feature type="domain" description="HTH cro/C1-type" evidence="8">
    <location>
        <begin position="8"/>
        <end position="62"/>
    </location>
</feature>
<keyword evidence="5" id="KW-0234">DNA repair</keyword>
<dbReference type="PANTHER" id="PTHR33516:SF2">
    <property type="entry name" value="LEXA REPRESSOR-RELATED"/>
    <property type="match status" value="1"/>
</dbReference>
<dbReference type="Pfam" id="PF00717">
    <property type="entry name" value="Peptidase_S24"/>
    <property type="match status" value="1"/>
</dbReference>
<dbReference type="InterPro" id="IPR036286">
    <property type="entry name" value="LexA/Signal_pep-like_sf"/>
</dbReference>
<dbReference type="Gene3D" id="2.10.109.10">
    <property type="entry name" value="Umud Fragment, subunit A"/>
    <property type="match status" value="1"/>
</dbReference>
<dbReference type="InterPro" id="IPR006197">
    <property type="entry name" value="Peptidase_S24_LexA"/>
</dbReference>
<evidence type="ECO:0000256" key="4">
    <source>
        <dbReference type="ARBA" id="ARBA00022813"/>
    </source>
</evidence>
<keyword evidence="4 7" id="KW-0068">Autocatalytic cleavage</keyword>
<dbReference type="SMART" id="SM00530">
    <property type="entry name" value="HTH_XRE"/>
    <property type="match status" value="1"/>
</dbReference>
<keyword evidence="10" id="KW-1185">Reference proteome</keyword>
<proteinExistence type="inferred from homology"/>
<evidence type="ECO:0000313" key="9">
    <source>
        <dbReference type="EMBL" id="PDX57159.1"/>
    </source>
</evidence>
<dbReference type="PRINTS" id="PR00726">
    <property type="entry name" value="LEXASERPTASE"/>
</dbReference>
<evidence type="ECO:0000256" key="3">
    <source>
        <dbReference type="ARBA" id="ARBA00022801"/>
    </source>
</evidence>
<dbReference type="SUPFAM" id="SSF47413">
    <property type="entry name" value="lambda repressor-like DNA-binding domains"/>
    <property type="match status" value="1"/>
</dbReference>